<keyword evidence="2" id="KW-1185">Reference proteome</keyword>
<evidence type="ECO:0000313" key="2">
    <source>
        <dbReference type="Proteomes" id="UP000606720"/>
    </source>
</evidence>
<reference evidence="1" key="1">
    <citation type="submission" date="2020-08" db="EMBL/GenBank/DDBJ databases">
        <title>Genome public.</title>
        <authorList>
            <person name="Liu C."/>
            <person name="Sun Q."/>
        </authorList>
    </citation>
    <scope>NUCLEOTIDE SEQUENCE</scope>
    <source>
        <strain evidence="1">BX1005</strain>
    </source>
</reference>
<proteinExistence type="predicted"/>
<evidence type="ECO:0000313" key="1">
    <source>
        <dbReference type="EMBL" id="MBC5714529.1"/>
    </source>
</evidence>
<dbReference type="AlphaFoldDB" id="A0A923LR42"/>
<sequence length="426" mass="49931">MAYLSITNSNDYRNDIMTEQLAGRVVNLYRGYENKHSGSEYIGNNGLPSIFKYLMGMSYEQFKYANPAWIYQNYNRNYHMLIGSPNINREKIVDINVITNELFGLTAEELLEVECIIWWLCSIHPDPLSAPEELYREKENSILTKKNLEQVISYYSVTYEQVRNSSLGKQIFYNKPFVITQKTKETIAVSFYLVQMMIADGLYWLIRDYYHNNHWGQKFINAFGEMFEDYFEELAGLYLPKNSWHKIPEERKKSADYYVEVDEAVFLFELKSGLLGLGAKQQVPDVGQIDTFYNRNIKEAYEQLKVSEQEYRGEKPVIKVFLLYESMTNTQMIMASLPEIFEQDPECYIMTIDDLEMLLAAYKKDKSRFDDVVKALVGNKRDGNDYKSVLEILNIYQAVGDMHFIGERDYFNKIAEKLKKELGTDQ</sequence>
<dbReference type="Proteomes" id="UP000606720">
    <property type="component" value="Unassembled WGS sequence"/>
</dbReference>
<dbReference type="EMBL" id="JACOPH010000007">
    <property type="protein sequence ID" value="MBC5714529.1"/>
    <property type="molecule type" value="Genomic_DNA"/>
</dbReference>
<gene>
    <name evidence="1" type="ORF">H8S17_09950</name>
</gene>
<accession>A0A923LR42</accession>
<comment type="caution">
    <text evidence="1">The sequence shown here is derived from an EMBL/GenBank/DDBJ whole genome shotgun (WGS) entry which is preliminary data.</text>
</comment>
<organism evidence="1 2">
    <name type="scientific">Roseburia zhanii</name>
    <dbReference type="NCBI Taxonomy" id="2763064"/>
    <lineage>
        <taxon>Bacteria</taxon>
        <taxon>Bacillati</taxon>
        <taxon>Bacillota</taxon>
        <taxon>Clostridia</taxon>
        <taxon>Lachnospirales</taxon>
        <taxon>Lachnospiraceae</taxon>
        <taxon>Roseburia</taxon>
    </lineage>
</organism>
<protein>
    <submittedName>
        <fullName evidence="1">Uncharacterized protein</fullName>
    </submittedName>
</protein>
<name>A0A923LR42_9FIRM</name>